<dbReference type="EC" id="3.5.1.28" evidence="2"/>
<protein>
    <recommendedName>
        <fullName evidence="2">N-acetylmuramoyl-L-alanine amidase</fullName>
        <ecNumber evidence="2">3.5.1.28</ecNumber>
    </recommendedName>
</protein>
<keyword evidence="3" id="KW-0378">Hydrolase</keyword>
<reference evidence="9 10" key="1">
    <citation type="journal article" date="2017" name="Front. Microbiol.">
        <title>New Insights into the Diversity of the Genus Faecalibacterium.</title>
        <authorList>
            <person name="Benevides L."/>
            <person name="Burman S."/>
            <person name="Martin R."/>
            <person name="Robert V."/>
            <person name="Thomas M."/>
            <person name="Miquel S."/>
            <person name="Chain F."/>
            <person name="Sokol H."/>
            <person name="Bermudez-Humaran L.G."/>
            <person name="Morrison M."/>
            <person name="Langella P."/>
            <person name="Azevedo V.A."/>
            <person name="Chatel J.M."/>
            <person name="Soares S."/>
        </authorList>
    </citation>
    <scope>NUCLEOTIDE SEQUENCE [LARGE SCALE GENOMIC DNA]</scope>
    <source>
        <strain evidence="7 10">CNCM I 4573</strain>
        <strain evidence="8 9">CNCM I 4575</strain>
    </source>
</reference>
<dbReference type="GO" id="GO:0071555">
    <property type="term" value="P:cell wall organization"/>
    <property type="evidence" value="ECO:0007669"/>
    <property type="project" value="UniProtKB-KW"/>
</dbReference>
<evidence type="ECO:0000313" key="8">
    <source>
        <dbReference type="EMBL" id="PDX81399.1"/>
    </source>
</evidence>
<feature type="region of interest" description="Disordered" evidence="5">
    <location>
        <begin position="1"/>
        <end position="23"/>
    </location>
</feature>
<feature type="domain" description="SH3b" evidence="6">
    <location>
        <begin position="175"/>
        <end position="234"/>
    </location>
</feature>
<dbReference type="GO" id="GO:0008745">
    <property type="term" value="F:N-acetylmuramoyl-L-alanine amidase activity"/>
    <property type="evidence" value="ECO:0007669"/>
    <property type="project" value="UniProtKB-EC"/>
</dbReference>
<evidence type="ECO:0000256" key="3">
    <source>
        <dbReference type="ARBA" id="ARBA00022801"/>
    </source>
</evidence>
<reference evidence="7" key="2">
    <citation type="submission" date="2017-07" db="EMBL/GenBank/DDBJ databases">
        <authorList>
            <person name="Sun Z.S."/>
            <person name="Albrecht U."/>
            <person name="Echele G."/>
            <person name="Lee C.C."/>
        </authorList>
    </citation>
    <scope>NUCLEOTIDE SEQUENCE</scope>
    <source>
        <strain evidence="7">CNCM I 4573</strain>
        <strain evidence="8">CNCM I 4575</strain>
    </source>
</reference>
<organism evidence="7 10">
    <name type="scientific">Faecalibacterium prausnitzii</name>
    <dbReference type="NCBI Taxonomy" id="853"/>
    <lineage>
        <taxon>Bacteria</taxon>
        <taxon>Bacillati</taxon>
        <taxon>Bacillota</taxon>
        <taxon>Clostridia</taxon>
        <taxon>Eubacteriales</taxon>
        <taxon>Oscillospiraceae</taxon>
        <taxon>Faecalibacterium</taxon>
    </lineage>
</organism>
<evidence type="ECO:0000313" key="9">
    <source>
        <dbReference type="Proteomes" id="UP000220005"/>
    </source>
</evidence>
<dbReference type="Pfam" id="PF01510">
    <property type="entry name" value="Amidase_2"/>
    <property type="match status" value="1"/>
</dbReference>
<dbReference type="Proteomes" id="UP000220157">
    <property type="component" value="Unassembled WGS sequence"/>
</dbReference>
<dbReference type="PROSITE" id="PS51781">
    <property type="entry name" value="SH3B"/>
    <property type="match status" value="1"/>
</dbReference>
<dbReference type="Pfam" id="PF08239">
    <property type="entry name" value="SH3_3"/>
    <property type="match status" value="1"/>
</dbReference>
<dbReference type="EMBL" id="NMTY01000015">
    <property type="protein sequence ID" value="PDX81399.1"/>
    <property type="molecule type" value="Genomic_DNA"/>
</dbReference>
<dbReference type="SMART" id="SM00287">
    <property type="entry name" value="SH3b"/>
    <property type="match status" value="1"/>
</dbReference>
<evidence type="ECO:0000313" key="10">
    <source>
        <dbReference type="Proteomes" id="UP000220157"/>
    </source>
</evidence>
<dbReference type="Gene3D" id="2.30.30.40">
    <property type="entry name" value="SH3 Domains"/>
    <property type="match status" value="1"/>
</dbReference>
<comment type="caution">
    <text evidence="7">The sequence shown here is derived from an EMBL/GenBank/DDBJ whole genome shotgun (WGS) entry which is preliminary data.</text>
</comment>
<proteinExistence type="predicted"/>
<dbReference type="InterPro" id="IPR002502">
    <property type="entry name" value="Amidase_domain"/>
</dbReference>
<gene>
    <name evidence="7" type="ORF">CGS56_13880</name>
    <name evidence="8" type="ORF">CGS58_06830</name>
</gene>
<evidence type="ECO:0000313" key="7">
    <source>
        <dbReference type="EMBL" id="PDX74128.1"/>
    </source>
</evidence>
<name>A0A2A7A552_9FIRM</name>
<accession>A0A2A7A552</accession>
<evidence type="ECO:0000259" key="6">
    <source>
        <dbReference type="PROSITE" id="PS51781"/>
    </source>
</evidence>
<sequence>MSNSSLISYTKISPNRTSPRKKPIRKITIHHMAGNLTVEQCGAVFAPTSRRASSNYGIGTDGRIGMYVEEKDRAWTSSSPDNDNQAVTIEVANNTLGPNWTVSDKAMASLIDLCVDICKRNGIQRLNFTGDKTGNLTMHCYFKSTLCPGPYLKSKFPYIASEVNKRLGAEATPEPFIVQITASSLNVRKGPGTSYAVAQTVRKGQVFTIVQQQGGWGKLKSGAGWISLKYTARK</sequence>
<dbReference type="GO" id="GO:0009253">
    <property type="term" value="P:peptidoglycan catabolic process"/>
    <property type="evidence" value="ECO:0007669"/>
    <property type="project" value="InterPro"/>
</dbReference>
<comment type="catalytic activity">
    <reaction evidence="1">
        <text>Hydrolyzes the link between N-acetylmuramoyl residues and L-amino acid residues in certain cell-wall glycopeptides.</text>
        <dbReference type="EC" id="3.5.1.28"/>
    </reaction>
</comment>
<dbReference type="CDD" id="cd06583">
    <property type="entry name" value="PGRP"/>
    <property type="match status" value="1"/>
</dbReference>
<dbReference type="SUPFAM" id="SSF55846">
    <property type="entry name" value="N-acetylmuramoyl-L-alanine amidase-like"/>
    <property type="match status" value="1"/>
</dbReference>
<dbReference type="AlphaFoldDB" id="A0A2A7A552"/>
<dbReference type="Proteomes" id="UP000220005">
    <property type="component" value="Unassembled WGS sequence"/>
</dbReference>
<feature type="compositionally biased region" description="Polar residues" evidence="5">
    <location>
        <begin position="1"/>
        <end position="17"/>
    </location>
</feature>
<evidence type="ECO:0000256" key="5">
    <source>
        <dbReference type="SAM" id="MobiDB-lite"/>
    </source>
</evidence>
<dbReference type="PANTHER" id="PTHR30417:SF1">
    <property type="entry name" value="N-ACETYLMURAMOYL-L-ALANINE AMIDASE AMID"/>
    <property type="match status" value="1"/>
</dbReference>
<keyword evidence="4" id="KW-0961">Cell wall biogenesis/degradation</keyword>
<evidence type="ECO:0000256" key="2">
    <source>
        <dbReference type="ARBA" id="ARBA00011901"/>
    </source>
</evidence>
<dbReference type="PANTHER" id="PTHR30417">
    <property type="entry name" value="N-ACETYLMURAMOYL-L-ALANINE AMIDASE AMID"/>
    <property type="match status" value="1"/>
</dbReference>
<dbReference type="RefSeq" id="WP_097786135.1">
    <property type="nucleotide sequence ID" value="NZ_NMTW01000053.1"/>
</dbReference>
<dbReference type="InterPro" id="IPR003646">
    <property type="entry name" value="SH3-like_bac-type"/>
</dbReference>
<dbReference type="Gene3D" id="3.40.80.10">
    <property type="entry name" value="Peptidoglycan recognition protein-like"/>
    <property type="match status" value="1"/>
</dbReference>
<dbReference type="EMBL" id="NMTW01000053">
    <property type="protein sequence ID" value="PDX74128.1"/>
    <property type="molecule type" value="Genomic_DNA"/>
</dbReference>
<dbReference type="SMART" id="SM00644">
    <property type="entry name" value="Ami_2"/>
    <property type="match status" value="1"/>
</dbReference>
<evidence type="ECO:0000256" key="4">
    <source>
        <dbReference type="ARBA" id="ARBA00023316"/>
    </source>
</evidence>
<dbReference type="InterPro" id="IPR051206">
    <property type="entry name" value="NAMLAA_amidase_2"/>
</dbReference>
<evidence type="ECO:0000256" key="1">
    <source>
        <dbReference type="ARBA" id="ARBA00001561"/>
    </source>
</evidence>
<dbReference type="InterPro" id="IPR036505">
    <property type="entry name" value="Amidase/PGRP_sf"/>
</dbReference>
<dbReference type="GO" id="GO:0009254">
    <property type="term" value="P:peptidoglycan turnover"/>
    <property type="evidence" value="ECO:0007669"/>
    <property type="project" value="TreeGrafter"/>
</dbReference>